<name>A0AAV4LTR4_BABCB</name>
<dbReference type="EMBL" id="BPLF01000001">
    <property type="protein sequence ID" value="GIX62084.1"/>
    <property type="molecule type" value="Genomic_DNA"/>
</dbReference>
<dbReference type="RefSeq" id="XP_067714153.1">
    <property type="nucleotide sequence ID" value="XM_067858052.1"/>
</dbReference>
<protein>
    <submittedName>
        <fullName evidence="1">YqeG family HAD IIIA-type phosphatase</fullName>
    </submittedName>
</protein>
<dbReference type="Proteomes" id="UP001497744">
    <property type="component" value="Unassembled WGS sequence"/>
</dbReference>
<comment type="caution">
    <text evidence="1">The sequence shown here is derived from an EMBL/GenBank/DDBJ whole genome shotgun (WGS) entry which is preliminary data.</text>
</comment>
<dbReference type="AlphaFoldDB" id="A0AAV4LTR4"/>
<evidence type="ECO:0000313" key="2">
    <source>
        <dbReference type="Proteomes" id="UP001497744"/>
    </source>
</evidence>
<accession>A0AAV4LTR4</accession>
<evidence type="ECO:0000313" key="1">
    <source>
        <dbReference type="EMBL" id="GIX62084.1"/>
    </source>
</evidence>
<organism evidence="1 2">
    <name type="scientific">Babesia caballi</name>
    <dbReference type="NCBI Taxonomy" id="5871"/>
    <lineage>
        <taxon>Eukaryota</taxon>
        <taxon>Sar</taxon>
        <taxon>Alveolata</taxon>
        <taxon>Apicomplexa</taxon>
        <taxon>Aconoidasida</taxon>
        <taxon>Piroplasmida</taxon>
        <taxon>Babesiidae</taxon>
        <taxon>Babesia</taxon>
    </lineage>
</organism>
<gene>
    <name evidence="1" type="ORF">BcabD6B2_15190</name>
</gene>
<proteinExistence type="predicted"/>
<sequence length="1022" mass="117401">MNTTMVQQMWLVGIVDESINTFNVFSTLVAYASLLRKFDLFLISEDVPRDVDVLSEEQAKKCVDIVMSMADKMYEDASGLINEIESRNRRQYHYGFWLNSYIYDITQLPPEILRKYGLRGITADIDAVKAYWKLLNALTYGTTFNRDGLKKLHDIKVSYVKNVKEYEKYCGKPSLRDLLTLLFQVCKNDKNALKHKLLQYIPPPEVKSYDGYIITLFGTVCSHIEAMGVYFSQNASDFVRSELPAKEFEERWDYLVRSVPSFEEYIKELRDFLDKSRGRKTVQLSDTTVSQFFDKHGFTKTYKRNSISDDLVNAIQKLLETTGKWSGGGLCKLLEGISCCYRERSDKSLALPSCFKERLTWFACLVKDSRQQLAYYNIRKSCLLDSLSEKLKAEELHVYVTQVTNALIILPMVIWNIVLEFTSKNFDYGYYEGAIFSSEYSEDYLELFYKILIDLLRDVHHIARLTAPRNLWNNLTLQLPKYLQDKSQDTSTATHKKTIQSYDKNGQKVDERFELEFDTDNTDYALQAHGGSWRSVKDEQSPAYGDKNEAARSQMLEWFLYEGFSVKALNTSMTGFQIHDIMNALLQGNLGLQKLYGYVWKLIDKTLEQFLTAPKNFKERLDWLAKLDSGDSDDYNALDQMIDRLSSMGVEGDLTSAKAMNSLVDYAASLRRLLVEDTEDFGEYNGTFCYFTAVDSYFMVLCEFIDNLENDFKDVKKHIKGIHCTKDENIKDCTKFCNWIKERGFDKSSLASNTKGEALVKFLEKSDVENLNILKKFLGWIISTMEPGNVKDMMEWCYGLTTKKRYLNLKLKQNVIATVSQFVGNRHASEIGEVCDKFINAVPEMRELLQNFSRSASPFVNAIFDYRFEKKYFSIFNKILSAMYQHRYVTAFNPFDIRKADEGEALVERMAEYEVLQEPIGRLLLATDVIVSKETNVSEINEKLDNMLTSVFGITNGNENRKNALEGYVAMMQGIKVIRQPDESNLALTAAVTTAVGTGAVGAGVVYFKFNALYAFFGKLLA</sequence>
<reference evidence="1 2" key="1">
    <citation type="submission" date="2021-06" db="EMBL/GenBank/DDBJ databases">
        <title>Genome sequence of Babesia caballi.</title>
        <authorList>
            <person name="Yamagishi J."/>
            <person name="Kidaka T."/>
            <person name="Ochi A."/>
        </authorList>
    </citation>
    <scope>NUCLEOTIDE SEQUENCE [LARGE SCALE GENOMIC DNA]</scope>
    <source>
        <strain evidence="1">USDA-D6B2</strain>
    </source>
</reference>
<keyword evidence="2" id="KW-1185">Reference proteome</keyword>
<dbReference type="GeneID" id="94193565"/>